<name>A0A5B9WCY1_9BACT</name>
<feature type="transmembrane region" description="Helical" evidence="1">
    <location>
        <begin position="119"/>
        <end position="138"/>
    </location>
</feature>
<feature type="transmembrane region" description="Helical" evidence="1">
    <location>
        <begin position="20"/>
        <end position="41"/>
    </location>
</feature>
<keyword evidence="1" id="KW-0812">Transmembrane</keyword>
<dbReference type="Proteomes" id="UP000324233">
    <property type="component" value="Chromosome"/>
</dbReference>
<organism evidence="2 3">
    <name type="scientific">Aquisphaera giovannonii</name>
    <dbReference type="NCBI Taxonomy" id="406548"/>
    <lineage>
        <taxon>Bacteria</taxon>
        <taxon>Pseudomonadati</taxon>
        <taxon>Planctomycetota</taxon>
        <taxon>Planctomycetia</taxon>
        <taxon>Isosphaerales</taxon>
        <taxon>Isosphaeraceae</taxon>
        <taxon>Aquisphaera</taxon>
    </lineage>
</organism>
<feature type="transmembrane region" description="Helical" evidence="1">
    <location>
        <begin position="53"/>
        <end position="78"/>
    </location>
</feature>
<dbReference type="EMBL" id="CP042997">
    <property type="protein sequence ID" value="QEH38432.1"/>
    <property type="molecule type" value="Genomic_DNA"/>
</dbReference>
<proteinExistence type="predicted"/>
<dbReference type="KEGG" id="agv:OJF2_70330"/>
<evidence type="ECO:0000256" key="1">
    <source>
        <dbReference type="SAM" id="Phobius"/>
    </source>
</evidence>
<dbReference type="OrthoDB" id="283343at2"/>
<keyword evidence="1" id="KW-0472">Membrane</keyword>
<feature type="transmembrane region" description="Helical" evidence="1">
    <location>
        <begin position="144"/>
        <end position="160"/>
    </location>
</feature>
<keyword evidence="1" id="KW-1133">Transmembrane helix</keyword>
<dbReference type="RefSeq" id="WP_148597872.1">
    <property type="nucleotide sequence ID" value="NZ_CP042997.1"/>
</dbReference>
<dbReference type="AlphaFoldDB" id="A0A5B9WCY1"/>
<evidence type="ECO:0000313" key="3">
    <source>
        <dbReference type="Proteomes" id="UP000324233"/>
    </source>
</evidence>
<protein>
    <submittedName>
        <fullName evidence="2">Uncharacterized protein</fullName>
    </submittedName>
</protein>
<gene>
    <name evidence="2" type="ORF">OJF2_70330</name>
</gene>
<accession>A0A5B9WCY1</accession>
<evidence type="ECO:0000313" key="2">
    <source>
        <dbReference type="EMBL" id="QEH38432.1"/>
    </source>
</evidence>
<keyword evidence="3" id="KW-1185">Reference proteome</keyword>
<sequence length="185" mass="19485">MSTTGTPDDLGAVTRTSQIIVAALIMCVILFLAVVLMVIRPMAGGVNGLPPNLITYIALAVAAANLALSFSIPGMVAANGRRRIAREIPAKTTDADRPARLVDASSDTPRLAILYQTQLIVGAAFLEGAALFNGIAYILERPPIALAAVVVLLGLLASRMPTRDRVDSWIDAQSVALQEDRQGLP</sequence>
<reference evidence="2 3" key="1">
    <citation type="submission" date="2019-08" db="EMBL/GenBank/DDBJ databases">
        <title>Deep-cultivation of Planctomycetes and their phenomic and genomic characterization uncovers novel biology.</title>
        <authorList>
            <person name="Wiegand S."/>
            <person name="Jogler M."/>
            <person name="Boedeker C."/>
            <person name="Pinto D."/>
            <person name="Vollmers J."/>
            <person name="Rivas-Marin E."/>
            <person name="Kohn T."/>
            <person name="Peeters S.H."/>
            <person name="Heuer A."/>
            <person name="Rast P."/>
            <person name="Oberbeckmann S."/>
            <person name="Bunk B."/>
            <person name="Jeske O."/>
            <person name="Meyerdierks A."/>
            <person name="Storesund J.E."/>
            <person name="Kallscheuer N."/>
            <person name="Luecker S."/>
            <person name="Lage O.M."/>
            <person name="Pohl T."/>
            <person name="Merkel B.J."/>
            <person name="Hornburger P."/>
            <person name="Mueller R.-W."/>
            <person name="Bruemmer F."/>
            <person name="Labrenz M."/>
            <person name="Spormann A.M."/>
            <person name="Op den Camp H."/>
            <person name="Overmann J."/>
            <person name="Amann R."/>
            <person name="Jetten M.S.M."/>
            <person name="Mascher T."/>
            <person name="Medema M.H."/>
            <person name="Devos D.P."/>
            <person name="Kaster A.-K."/>
            <person name="Ovreas L."/>
            <person name="Rohde M."/>
            <person name="Galperin M.Y."/>
            <person name="Jogler C."/>
        </authorList>
    </citation>
    <scope>NUCLEOTIDE SEQUENCE [LARGE SCALE GENOMIC DNA]</scope>
    <source>
        <strain evidence="2 3">OJF2</strain>
    </source>
</reference>